<sequence length="176" mass="19662">MFTMVSKRCQHAHVLLNEIGAWVGPLVLRVLLAVEFWPSGVKKWSGSNWFNDIQDRFPFPLNHVPANVSWSLATGFELAGAIALVFGVGTRFFSVSLSILTGVAIAAVHWPDQWDSLSELTMGYVISDNGYGNYKLPLIYLVMFVPLILQGAGKFSLDYWLGRRLILGLRRGLNSY</sequence>
<dbReference type="InterPro" id="IPR051907">
    <property type="entry name" value="DoxX-like_oxidoreductase"/>
</dbReference>
<feature type="transmembrane region" description="Helical" evidence="7">
    <location>
        <begin position="68"/>
        <end position="86"/>
    </location>
</feature>
<evidence type="ECO:0000256" key="3">
    <source>
        <dbReference type="ARBA" id="ARBA00022475"/>
    </source>
</evidence>
<dbReference type="InterPro" id="IPR032808">
    <property type="entry name" value="DoxX"/>
</dbReference>
<dbReference type="GO" id="GO:0005886">
    <property type="term" value="C:plasma membrane"/>
    <property type="evidence" value="ECO:0007669"/>
    <property type="project" value="UniProtKB-SubCell"/>
</dbReference>
<reference evidence="8 10" key="1">
    <citation type="submission" date="2015-11" db="EMBL/GenBank/DDBJ databases">
        <title>Expanding the genomic diversity of Burkholderia species for the development of highly accurate diagnostics.</title>
        <authorList>
            <person name="Sahl J."/>
            <person name="Keim P."/>
            <person name="Wagner D."/>
        </authorList>
    </citation>
    <scope>NUCLEOTIDE SEQUENCE [LARGE SCALE GENOMIC DNA]</scope>
    <source>
        <strain evidence="8 10">MSMB2087WGS</strain>
    </source>
</reference>
<reference evidence="9 11" key="2">
    <citation type="submission" date="2015-11" db="EMBL/GenBank/DDBJ databases">
        <authorList>
            <person name="Sahl J."/>
            <person name="Wagner D."/>
            <person name="Keim P."/>
        </authorList>
    </citation>
    <scope>NUCLEOTIDE SEQUENCE [LARGE SCALE GENOMIC DNA]</scope>
    <source>
        <strain evidence="9 11">MSMB1157</strain>
    </source>
</reference>
<evidence type="ECO:0000256" key="5">
    <source>
        <dbReference type="ARBA" id="ARBA00022989"/>
    </source>
</evidence>
<organism evidence="8 10">
    <name type="scientific">Burkholderia ubonensis</name>
    <dbReference type="NCBI Taxonomy" id="101571"/>
    <lineage>
        <taxon>Bacteria</taxon>
        <taxon>Pseudomonadati</taxon>
        <taxon>Pseudomonadota</taxon>
        <taxon>Betaproteobacteria</taxon>
        <taxon>Burkholderiales</taxon>
        <taxon>Burkholderiaceae</taxon>
        <taxon>Burkholderia</taxon>
        <taxon>Burkholderia cepacia complex</taxon>
    </lineage>
</organism>
<comment type="similarity">
    <text evidence="2">Belongs to the DoxX family.</text>
</comment>
<dbReference type="EMBL" id="LPHD01000036">
    <property type="protein sequence ID" value="KWA84819.1"/>
    <property type="molecule type" value="Genomic_DNA"/>
</dbReference>
<dbReference type="EMBL" id="LNJU01000003">
    <property type="protein sequence ID" value="KWZ58577.1"/>
    <property type="molecule type" value="Genomic_DNA"/>
</dbReference>
<gene>
    <name evidence="9" type="ORF">WK57_17575</name>
    <name evidence="8" type="ORF">WL29_18325</name>
</gene>
<evidence type="ECO:0000313" key="10">
    <source>
        <dbReference type="Proteomes" id="UP000060630"/>
    </source>
</evidence>
<feature type="transmembrane region" description="Helical" evidence="7">
    <location>
        <begin position="138"/>
        <end position="161"/>
    </location>
</feature>
<evidence type="ECO:0000256" key="2">
    <source>
        <dbReference type="ARBA" id="ARBA00006679"/>
    </source>
</evidence>
<comment type="subcellular location">
    <subcellularLocation>
        <location evidence="1">Cell membrane</location>
        <topology evidence="1">Multi-pass membrane protein</topology>
    </subcellularLocation>
</comment>
<dbReference type="PANTHER" id="PTHR33452">
    <property type="entry name" value="OXIDOREDUCTASE CATD-RELATED"/>
    <property type="match status" value="1"/>
</dbReference>
<keyword evidence="3" id="KW-1003">Cell membrane</keyword>
<dbReference type="PANTHER" id="PTHR33452:SF7">
    <property type="entry name" value="DOXX FAMILY PROTEIN"/>
    <property type="match status" value="1"/>
</dbReference>
<dbReference type="Pfam" id="PF07681">
    <property type="entry name" value="DoxX"/>
    <property type="match status" value="1"/>
</dbReference>
<protein>
    <submittedName>
        <fullName evidence="8">DoxX family protein</fullName>
    </submittedName>
</protein>
<accession>A0A106QEN8</accession>
<evidence type="ECO:0000256" key="1">
    <source>
        <dbReference type="ARBA" id="ARBA00004651"/>
    </source>
</evidence>
<comment type="caution">
    <text evidence="8">The sequence shown here is derived from an EMBL/GenBank/DDBJ whole genome shotgun (WGS) entry which is preliminary data.</text>
</comment>
<dbReference type="AlphaFoldDB" id="A0A106QEN8"/>
<keyword evidence="4 7" id="KW-0812">Transmembrane</keyword>
<feature type="transmembrane region" description="Helical" evidence="7">
    <location>
        <begin position="12"/>
        <end position="34"/>
    </location>
</feature>
<keyword evidence="6 7" id="KW-0472">Membrane</keyword>
<dbReference type="Proteomes" id="UP000060630">
    <property type="component" value="Unassembled WGS sequence"/>
</dbReference>
<dbReference type="Proteomes" id="UP000070119">
    <property type="component" value="Unassembled WGS sequence"/>
</dbReference>
<evidence type="ECO:0000313" key="11">
    <source>
        <dbReference type="Proteomes" id="UP000070119"/>
    </source>
</evidence>
<feature type="transmembrane region" description="Helical" evidence="7">
    <location>
        <begin position="93"/>
        <end position="110"/>
    </location>
</feature>
<evidence type="ECO:0000313" key="8">
    <source>
        <dbReference type="EMBL" id="KWA84819.1"/>
    </source>
</evidence>
<name>A0A106QEN8_9BURK</name>
<evidence type="ECO:0000256" key="4">
    <source>
        <dbReference type="ARBA" id="ARBA00022692"/>
    </source>
</evidence>
<keyword evidence="5 7" id="KW-1133">Transmembrane helix</keyword>
<proteinExistence type="inferred from homology"/>
<evidence type="ECO:0000256" key="7">
    <source>
        <dbReference type="SAM" id="Phobius"/>
    </source>
</evidence>
<evidence type="ECO:0000313" key="9">
    <source>
        <dbReference type="EMBL" id="KWZ58577.1"/>
    </source>
</evidence>
<evidence type="ECO:0000256" key="6">
    <source>
        <dbReference type="ARBA" id="ARBA00023136"/>
    </source>
</evidence>